<reference evidence="2" key="2">
    <citation type="submission" date="2015-01" db="EMBL/GenBank/DDBJ databases">
        <title>Evolutionary Origins and Diversification of the Mycorrhizal Mutualists.</title>
        <authorList>
            <consortium name="DOE Joint Genome Institute"/>
            <consortium name="Mycorrhizal Genomics Consortium"/>
            <person name="Kohler A."/>
            <person name="Kuo A."/>
            <person name="Nagy L.G."/>
            <person name="Floudas D."/>
            <person name="Copeland A."/>
            <person name="Barry K.W."/>
            <person name="Cichocki N."/>
            <person name="Veneault-Fourrey C."/>
            <person name="LaButti K."/>
            <person name="Lindquist E.A."/>
            <person name="Lipzen A."/>
            <person name="Lundell T."/>
            <person name="Morin E."/>
            <person name="Murat C."/>
            <person name="Riley R."/>
            <person name="Ohm R."/>
            <person name="Sun H."/>
            <person name="Tunlid A."/>
            <person name="Henrissat B."/>
            <person name="Grigoriev I.V."/>
            <person name="Hibbett D.S."/>
            <person name="Martin F."/>
        </authorList>
    </citation>
    <scope>NUCLEOTIDE SEQUENCE [LARGE SCALE GENOMIC DNA]</scope>
    <source>
        <strain evidence="2">LaAM-08-1</strain>
    </source>
</reference>
<sequence>MTTITPYQMIDDRQLLKWPQFRDDSFWITLGTIRQADIRRVYFSRLLNVDFFKFHMFTSRQRFIYIPPRYAYHWPTPFHPTSGAILPRIMIQL</sequence>
<evidence type="ECO:0000313" key="2">
    <source>
        <dbReference type="Proteomes" id="UP000054477"/>
    </source>
</evidence>
<name>A0A0C9WTC5_9AGAR</name>
<accession>A0A0C9WTC5</accession>
<evidence type="ECO:0000313" key="1">
    <source>
        <dbReference type="EMBL" id="KIJ95175.1"/>
    </source>
</evidence>
<organism evidence="1 2">
    <name type="scientific">Laccaria amethystina LaAM-08-1</name>
    <dbReference type="NCBI Taxonomy" id="1095629"/>
    <lineage>
        <taxon>Eukaryota</taxon>
        <taxon>Fungi</taxon>
        <taxon>Dikarya</taxon>
        <taxon>Basidiomycota</taxon>
        <taxon>Agaricomycotina</taxon>
        <taxon>Agaricomycetes</taxon>
        <taxon>Agaricomycetidae</taxon>
        <taxon>Agaricales</taxon>
        <taxon>Agaricineae</taxon>
        <taxon>Hydnangiaceae</taxon>
        <taxon>Laccaria</taxon>
    </lineage>
</organism>
<gene>
    <name evidence="1" type="ORF">K443DRAFT_337335</name>
</gene>
<keyword evidence="2" id="KW-1185">Reference proteome</keyword>
<dbReference type="AlphaFoldDB" id="A0A0C9WTC5"/>
<proteinExistence type="predicted"/>
<dbReference type="Proteomes" id="UP000054477">
    <property type="component" value="Unassembled WGS sequence"/>
</dbReference>
<dbReference type="EMBL" id="KN838765">
    <property type="protein sequence ID" value="KIJ95175.1"/>
    <property type="molecule type" value="Genomic_DNA"/>
</dbReference>
<reference evidence="1 2" key="1">
    <citation type="submission" date="2014-04" db="EMBL/GenBank/DDBJ databases">
        <authorList>
            <consortium name="DOE Joint Genome Institute"/>
            <person name="Kuo A."/>
            <person name="Kohler A."/>
            <person name="Nagy L.G."/>
            <person name="Floudas D."/>
            <person name="Copeland A."/>
            <person name="Barry K.W."/>
            <person name="Cichocki N."/>
            <person name="Veneault-Fourrey C."/>
            <person name="LaButti K."/>
            <person name="Lindquist E.A."/>
            <person name="Lipzen A."/>
            <person name="Lundell T."/>
            <person name="Morin E."/>
            <person name="Murat C."/>
            <person name="Sun H."/>
            <person name="Tunlid A."/>
            <person name="Henrissat B."/>
            <person name="Grigoriev I.V."/>
            <person name="Hibbett D.S."/>
            <person name="Martin F."/>
            <person name="Nordberg H.P."/>
            <person name="Cantor M.N."/>
            <person name="Hua S.X."/>
        </authorList>
    </citation>
    <scope>NUCLEOTIDE SEQUENCE [LARGE SCALE GENOMIC DNA]</scope>
    <source>
        <strain evidence="1 2">LaAM-08-1</strain>
    </source>
</reference>
<protein>
    <submittedName>
        <fullName evidence="1">Uncharacterized protein</fullName>
    </submittedName>
</protein>
<dbReference type="HOGENOM" id="CLU_2400016_0_0_1"/>